<accession>A0A2J6QR01</accession>
<evidence type="ECO:0000313" key="4">
    <source>
        <dbReference type="Proteomes" id="UP000235672"/>
    </source>
</evidence>
<dbReference type="PROSITE" id="PS00092">
    <property type="entry name" value="N6_MTASE"/>
    <property type="match status" value="1"/>
</dbReference>
<feature type="region of interest" description="Disordered" evidence="1">
    <location>
        <begin position="289"/>
        <end position="331"/>
    </location>
</feature>
<dbReference type="GO" id="GO:0005739">
    <property type="term" value="C:mitochondrion"/>
    <property type="evidence" value="ECO:0007669"/>
    <property type="project" value="TreeGrafter"/>
</dbReference>
<dbReference type="Gene3D" id="3.40.50.150">
    <property type="entry name" value="Vaccinia Virus protein VP39"/>
    <property type="match status" value="1"/>
</dbReference>
<dbReference type="Pfam" id="PF07669">
    <property type="entry name" value="Eco57I"/>
    <property type="match status" value="1"/>
</dbReference>
<dbReference type="InterPro" id="IPR002052">
    <property type="entry name" value="DNA_methylase_N6_adenine_CS"/>
</dbReference>
<reference evidence="3 4" key="1">
    <citation type="submission" date="2016-05" db="EMBL/GenBank/DDBJ databases">
        <title>A degradative enzymes factory behind the ericoid mycorrhizal symbiosis.</title>
        <authorList>
            <consortium name="DOE Joint Genome Institute"/>
            <person name="Martino E."/>
            <person name="Morin E."/>
            <person name="Grelet G."/>
            <person name="Kuo A."/>
            <person name="Kohler A."/>
            <person name="Daghino S."/>
            <person name="Barry K."/>
            <person name="Choi C."/>
            <person name="Cichocki N."/>
            <person name="Clum A."/>
            <person name="Copeland A."/>
            <person name="Hainaut M."/>
            <person name="Haridas S."/>
            <person name="Labutti K."/>
            <person name="Lindquist E."/>
            <person name="Lipzen A."/>
            <person name="Khouja H.-R."/>
            <person name="Murat C."/>
            <person name="Ohm R."/>
            <person name="Olson A."/>
            <person name="Spatafora J."/>
            <person name="Veneault-Fourrey C."/>
            <person name="Henrissat B."/>
            <person name="Grigoriev I."/>
            <person name="Martin F."/>
            <person name="Perotto S."/>
        </authorList>
    </citation>
    <scope>NUCLEOTIDE SEQUENCE [LARGE SCALE GENOMIC DNA]</scope>
    <source>
        <strain evidence="3 4">UAMH 7357</strain>
    </source>
</reference>
<keyword evidence="4" id="KW-1185">Reference proteome</keyword>
<keyword evidence="3" id="KW-0808">Transferase</keyword>
<sequence>MPRLPHSLLLRAYKISPFLPLVLRGARTLDSAINEFRWLREHVEACKLPSDQASRKRLLYLCKRRSRAEPLQYILGSQPFGPLDIKCRPGVLIPRPETEAYTSHLAELLISGKLDEYLSIPAPETKQGNFVTPSNQLSILDVCSGSGCISLLLHSLLSNSGKFPNLRTLGLDISPHAVGLANENLALNIQQGHFPISAIRNDDDTRPQDKGLSNARLKRKKAREAKFSLFPRDKAIHFAPHDIFTSLPRSLGNFSIIISNPPYISSSSFARETTRSVRLYEPKLALVPDPESYSSSKKNNTESTASKSANNISIQSSTPDTSSPKTQNPPLQIDPADIFYNRLLSLSASRSAKILLMEVGDSSQAIRVLKLALSKPYIAKTSKFELWRDFPGQAPQPGEDTVVDVNGQMIPVKGAGNIRSVVLFRTPSALKEEQDEERKEEKSRKKK</sequence>
<gene>
    <name evidence="3" type="ORF">NA56DRAFT_684011</name>
</gene>
<dbReference type="EMBL" id="KZ613464">
    <property type="protein sequence ID" value="PMD28691.1"/>
    <property type="molecule type" value="Genomic_DNA"/>
</dbReference>
<dbReference type="OrthoDB" id="269872at2759"/>
<dbReference type="GO" id="GO:0032259">
    <property type="term" value="P:methylation"/>
    <property type="evidence" value="ECO:0007669"/>
    <property type="project" value="UniProtKB-KW"/>
</dbReference>
<name>A0A2J6QR01_9HELO</name>
<dbReference type="Proteomes" id="UP000235672">
    <property type="component" value="Unassembled WGS sequence"/>
</dbReference>
<evidence type="ECO:0000256" key="1">
    <source>
        <dbReference type="SAM" id="MobiDB-lite"/>
    </source>
</evidence>
<organism evidence="3 4">
    <name type="scientific">Hyaloscypha hepaticicola</name>
    <dbReference type="NCBI Taxonomy" id="2082293"/>
    <lineage>
        <taxon>Eukaryota</taxon>
        <taxon>Fungi</taxon>
        <taxon>Dikarya</taxon>
        <taxon>Ascomycota</taxon>
        <taxon>Pezizomycotina</taxon>
        <taxon>Leotiomycetes</taxon>
        <taxon>Helotiales</taxon>
        <taxon>Hyaloscyphaceae</taxon>
        <taxon>Hyaloscypha</taxon>
    </lineage>
</organism>
<feature type="domain" description="Type II methyltransferase M.TaqI-like" evidence="2">
    <location>
        <begin position="170"/>
        <end position="272"/>
    </location>
</feature>
<dbReference type="AlphaFoldDB" id="A0A2J6QR01"/>
<dbReference type="GO" id="GO:0003676">
    <property type="term" value="F:nucleic acid binding"/>
    <property type="evidence" value="ECO:0007669"/>
    <property type="project" value="InterPro"/>
</dbReference>
<dbReference type="PANTHER" id="PTHR18895">
    <property type="entry name" value="HEMK METHYLTRANSFERASE"/>
    <property type="match status" value="1"/>
</dbReference>
<feature type="region of interest" description="Disordered" evidence="1">
    <location>
        <begin position="198"/>
        <end position="217"/>
    </location>
</feature>
<feature type="compositionally biased region" description="Polar residues" evidence="1">
    <location>
        <begin position="292"/>
        <end position="330"/>
    </location>
</feature>
<dbReference type="STRING" id="1745343.A0A2J6QR01"/>
<proteinExistence type="predicted"/>
<dbReference type="InterPro" id="IPR011639">
    <property type="entry name" value="MethylTrfase_TaqI-like_dom"/>
</dbReference>
<dbReference type="GO" id="GO:0006304">
    <property type="term" value="P:DNA modification"/>
    <property type="evidence" value="ECO:0007669"/>
    <property type="project" value="InterPro"/>
</dbReference>
<dbReference type="Gene3D" id="1.10.8.10">
    <property type="entry name" value="DNA helicase RuvA subunit, C-terminal domain"/>
    <property type="match status" value="1"/>
</dbReference>
<dbReference type="PANTHER" id="PTHR18895:SF74">
    <property type="entry name" value="MTRF1L RELEASE FACTOR GLUTAMINE METHYLTRANSFERASE"/>
    <property type="match status" value="1"/>
</dbReference>
<feature type="compositionally biased region" description="Basic and acidic residues" evidence="1">
    <location>
        <begin position="200"/>
        <end position="209"/>
    </location>
</feature>
<dbReference type="InterPro" id="IPR050320">
    <property type="entry name" value="N5-glutamine_MTase"/>
</dbReference>
<dbReference type="SUPFAM" id="SSF53335">
    <property type="entry name" value="S-adenosyl-L-methionine-dependent methyltransferases"/>
    <property type="match status" value="1"/>
</dbReference>
<dbReference type="GO" id="GO:0008168">
    <property type="term" value="F:methyltransferase activity"/>
    <property type="evidence" value="ECO:0007669"/>
    <property type="project" value="UniProtKB-KW"/>
</dbReference>
<keyword evidence="3" id="KW-0489">Methyltransferase</keyword>
<protein>
    <submittedName>
        <fullName evidence="3">S-adenosyl-L-methionine-dependent methyltransferase</fullName>
    </submittedName>
</protein>
<evidence type="ECO:0000259" key="2">
    <source>
        <dbReference type="Pfam" id="PF07669"/>
    </source>
</evidence>
<evidence type="ECO:0000313" key="3">
    <source>
        <dbReference type="EMBL" id="PMD28691.1"/>
    </source>
</evidence>
<dbReference type="InterPro" id="IPR029063">
    <property type="entry name" value="SAM-dependent_MTases_sf"/>
</dbReference>